<accession>U4TSS6</accession>
<dbReference type="Gene3D" id="3.30.70.270">
    <property type="match status" value="1"/>
</dbReference>
<dbReference type="NCBIfam" id="TIGR00254">
    <property type="entry name" value="GGDEF"/>
    <property type="match status" value="1"/>
</dbReference>
<gene>
    <name evidence="3" type="ORF">L248_0527</name>
</gene>
<dbReference type="Proteomes" id="UP000030647">
    <property type="component" value="Unassembled WGS sequence"/>
</dbReference>
<keyword evidence="1" id="KW-0812">Transmembrane</keyword>
<organism evidence="3 4">
    <name type="scientific">Schleiferilactobacillus shenzhenensis LY-73</name>
    <dbReference type="NCBI Taxonomy" id="1231336"/>
    <lineage>
        <taxon>Bacteria</taxon>
        <taxon>Bacillati</taxon>
        <taxon>Bacillota</taxon>
        <taxon>Bacilli</taxon>
        <taxon>Lactobacillales</taxon>
        <taxon>Lactobacillaceae</taxon>
        <taxon>Schleiferilactobacillus</taxon>
    </lineage>
</organism>
<dbReference type="GO" id="GO:0043709">
    <property type="term" value="P:cell adhesion involved in single-species biofilm formation"/>
    <property type="evidence" value="ECO:0007669"/>
    <property type="project" value="TreeGrafter"/>
</dbReference>
<dbReference type="GO" id="GO:1902201">
    <property type="term" value="P:negative regulation of bacterial-type flagellum-dependent cell motility"/>
    <property type="evidence" value="ECO:0007669"/>
    <property type="project" value="TreeGrafter"/>
</dbReference>
<keyword evidence="4" id="KW-1185">Reference proteome</keyword>
<keyword evidence="1" id="KW-1133">Transmembrane helix</keyword>
<dbReference type="CDD" id="cd01949">
    <property type="entry name" value="GGDEF"/>
    <property type="match status" value="1"/>
</dbReference>
<evidence type="ECO:0000313" key="4">
    <source>
        <dbReference type="Proteomes" id="UP000030647"/>
    </source>
</evidence>
<dbReference type="STRING" id="1231336.L248_0527"/>
<feature type="domain" description="GGDEF" evidence="2">
    <location>
        <begin position="245"/>
        <end position="380"/>
    </location>
</feature>
<dbReference type="RefSeq" id="WP_022529860.1">
    <property type="nucleotide sequence ID" value="NZ_KI271591.1"/>
</dbReference>
<feature type="transmembrane region" description="Helical" evidence="1">
    <location>
        <begin position="122"/>
        <end position="139"/>
    </location>
</feature>
<dbReference type="Pfam" id="PF00990">
    <property type="entry name" value="GGDEF"/>
    <property type="match status" value="1"/>
</dbReference>
<dbReference type="InterPro" id="IPR043128">
    <property type="entry name" value="Rev_trsase/Diguanyl_cyclase"/>
</dbReference>
<evidence type="ECO:0000259" key="2">
    <source>
        <dbReference type="PROSITE" id="PS50887"/>
    </source>
</evidence>
<proteinExistence type="predicted"/>
<evidence type="ECO:0000313" key="3">
    <source>
        <dbReference type="EMBL" id="ERL64923.1"/>
    </source>
</evidence>
<feature type="transmembrane region" description="Helical" evidence="1">
    <location>
        <begin position="12"/>
        <end position="32"/>
    </location>
</feature>
<feature type="transmembrane region" description="Helical" evidence="1">
    <location>
        <begin position="146"/>
        <end position="168"/>
    </location>
</feature>
<name>U4TSS6_9LACO</name>
<dbReference type="InterPro" id="IPR029787">
    <property type="entry name" value="Nucleotide_cyclase"/>
</dbReference>
<dbReference type="GO" id="GO:0052621">
    <property type="term" value="F:diguanylate cyclase activity"/>
    <property type="evidence" value="ECO:0007669"/>
    <property type="project" value="TreeGrafter"/>
</dbReference>
<dbReference type="HOGENOM" id="CLU_000445_11_1_9"/>
<reference evidence="4" key="1">
    <citation type="journal article" date="2013" name="Genome Announc.">
        <title>Whole-Genome Sequencing of Lactobacillus shenzhenensis Strain LY-73T.</title>
        <authorList>
            <person name="Lin Z."/>
            <person name="Liu Z."/>
            <person name="Yang R."/>
            <person name="Zou Y."/>
            <person name="Wan D."/>
            <person name="Chen J."/>
            <person name="Guo M."/>
            <person name="Zhao J."/>
            <person name="Fang C."/>
            <person name="Yang R."/>
            <person name="Liu F."/>
        </authorList>
    </citation>
    <scope>NUCLEOTIDE SEQUENCE [LARGE SCALE GENOMIC DNA]</scope>
    <source>
        <strain evidence="4">LY-73</strain>
    </source>
</reference>
<dbReference type="InterPro" id="IPR000160">
    <property type="entry name" value="GGDEF_dom"/>
</dbReference>
<dbReference type="GO" id="GO:0005886">
    <property type="term" value="C:plasma membrane"/>
    <property type="evidence" value="ECO:0007669"/>
    <property type="project" value="TreeGrafter"/>
</dbReference>
<dbReference type="eggNOG" id="COG3706">
    <property type="taxonomic scope" value="Bacteria"/>
</dbReference>
<keyword evidence="1" id="KW-0472">Membrane</keyword>
<dbReference type="EMBL" id="KI271591">
    <property type="protein sequence ID" value="ERL64923.1"/>
    <property type="molecule type" value="Genomic_DNA"/>
</dbReference>
<dbReference type="InterPro" id="IPR050469">
    <property type="entry name" value="Diguanylate_Cyclase"/>
</dbReference>
<sequence>MINAWIQQPLITDIFVMLGVVLLNQLIVRAAMNYTVRAGQKIDYSVGFLNIVITAYFALLAVYFQYIGHALNGDATLANFRILILIYTMIYLGERGSGLIVLADDLARLAFYGLNQGTYESWASSAAVWVVMVIIATVVKRLHFHTLSIAMIVNCVGGVFWVLTYFLQLDRMAPLTVQSTLSHFLNFVIMNSLLAYVLRTLDNENNHLSAVTYEATYDQLTRLRNYGMFDKHYSELFKHYHLRNTPLSMIAMDIDWFKSLNDQYGHLAGNQVLATIGRLLQEETRVYPAAACYRVGGEEFNILLPGVALADASGLAHRIQEKVASQVVAVEGHALSVTVSVGVAQLAPTDATASDFYERTDRMLYQSKGKGRNQITVDTGGR</sequence>
<feature type="transmembrane region" description="Helical" evidence="1">
    <location>
        <begin position="44"/>
        <end position="66"/>
    </location>
</feature>
<dbReference type="PANTHER" id="PTHR45138">
    <property type="entry name" value="REGULATORY COMPONENTS OF SENSORY TRANSDUCTION SYSTEM"/>
    <property type="match status" value="1"/>
</dbReference>
<dbReference type="PANTHER" id="PTHR45138:SF9">
    <property type="entry name" value="DIGUANYLATE CYCLASE DGCM-RELATED"/>
    <property type="match status" value="1"/>
</dbReference>
<evidence type="ECO:0000256" key="1">
    <source>
        <dbReference type="SAM" id="Phobius"/>
    </source>
</evidence>
<dbReference type="AlphaFoldDB" id="U4TSS6"/>
<dbReference type="PROSITE" id="PS50887">
    <property type="entry name" value="GGDEF"/>
    <property type="match status" value="1"/>
</dbReference>
<dbReference type="SUPFAM" id="SSF55073">
    <property type="entry name" value="Nucleotide cyclase"/>
    <property type="match status" value="1"/>
</dbReference>
<protein>
    <recommendedName>
        <fullName evidence="2">GGDEF domain-containing protein</fullName>
    </recommendedName>
</protein>
<dbReference type="FunFam" id="3.30.70.270:FF:000001">
    <property type="entry name" value="Diguanylate cyclase domain protein"/>
    <property type="match status" value="1"/>
</dbReference>
<dbReference type="SMART" id="SM00267">
    <property type="entry name" value="GGDEF"/>
    <property type="match status" value="1"/>
</dbReference>
<feature type="transmembrane region" description="Helical" evidence="1">
    <location>
        <begin position="180"/>
        <end position="198"/>
    </location>
</feature>
<dbReference type="OrthoDB" id="9759607at2"/>